<dbReference type="GO" id="GO:0006754">
    <property type="term" value="P:ATP biosynthetic process"/>
    <property type="evidence" value="ECO:0007669"/>
    <property type="project" value="UniProtKB-KW"/>
</dbReference>
<evidence type="ECO:0000256" key="7">
    <source>
        <dbReference type="ARBA" id="ARBA00023128"/>
    </source>
</evidence>
<evidence type="ECO:0000256" key="8">
    <source>
        <dbReference type="ARBA" id="ARBA00023136"/>
    </source>
</evidence>
<proteinExistence type="inferred from homology"/>
<dbReference type="GO" id="GO:0045259">
    <property type="term" value="C:proton-transporting ATP synthase complex"/>
    <property type="evidence" value="ECO:0007669"/>
    <property type="project" value="UniProtKB-KW"/>
</dbReference>
<organism evidence="10 11">
    <name type="scientific">Hypsibius exemplaris</name>
    <name type="common">Freshwater tardigrade</name>
    <dbReference type="NCBI Taxonomy" id="2072580"/>
    <lineage>
        <taxon>Eukaryota</taxon>
        <taxon>Metazoa</taxon>
        <taxon>Ecdysozoa</taxon>
        <taxon>Tardigrada</taxon>
        <taxon>Eutardigrada</taxon>
        <taxon>Parachela</taxon>
        <taxon>Hypsibioidea</taxon>
        <taxon>Hypsibiidae</taxon>
        <taxon>Hypsibius</taxon>
    </lineage>
</organism>
<keyword evidence="4" id="KW-0138">CF(0)</keyword>
<keyword evidence="3" id="KW-0813">Transport</keyword>
<evidence type="ECO:0000256" key="1">
    <source>
        <dbReference type="ARBA" id="ARBA00004325"/>
    </source>
</evidence>
<dbReference type="GO" id="GO:1902600">
    <property type="term" value="P:proton transmembrane transport"/>
    <property type="evidence" value="ECO:0007669"/>
    <property type="project" value="UniProtKB-KW"/>
</dbReference>
<protein>
    <submittedName>
        <fullName evidence="10">Uncharacterized protein</fullName>
    </submittedName>
</protein>
<comment type="subcellular location">
    <subcellularLocation>
        <location evidence="1">Mitochondrion membrane</location>
    </subcellularLocation>
</comment>
<accession>A0A9X6RNK6</accession>
<evidence type="ECO:0000313" key="11">
    <source>
        <dbReference type="Proteomes" id="UP000192578"/>
    </source>
</evidence>
<dbReference type="GO" id="GO:0031966">
    <property type="term" value="C:mitochondrial membrane"/>
    <property type="evidence" value="ECO:0007669"/>
    <property type="project" value="UniProtKB-SubCell"/>
</dbReference>
<evidence type="ECO:0000256" key="6">
    <source>
        <dbReference type="ARBA" id="ARBA00023065"/>
    </source>
</evidence>
<dbReference type="InterPro" id="IPR019344">
    <property type="entry name" value="F1F0-ATPsyn_F_prd"/>
</dbReference>
<reference evidence="11" key="1">
    <citation type="submission" date="2017-01" db="EMBL/GenBank/DDBJ databases">
        <title>Comparative genomics of anhydrobiosis in the tardigrade Hypsibius dujardini.</title>
        <authorList>
            <person name="Yoshida Y."/>
            <person name="Koutsovoulos G."/>
            <person name="Laetsch D."/>
            <person name="Stevens L."/>
            <person name="Kumar S."/>
            <person name="Horikawa D."/>
            <person name="Ishino K."/>
            <person name="Komine S."/>
            <person name="Tomita M."/>
            <person name="Blaxter M."/>
            <person name="Arakawa K."/>
        </authorList>
    </citation>
    <scope>NUCLEOTIDE SEQUENCE [LARGE SCALE GENOMIC DNA]</scope>
    <source>
        <strain evidence="11">Z151</strain>
    </source>
</reference>
<gene>
    <name evidence="10" type="ORF">BV898_18173</name>
</gene>
<keyword evidence="5" id="KW-0375">Hydrogen ion transport</keyword>
<name>A0A9X6RNK6_HYPEX</name>
<dbReference type="EMBL" id="MTYJ01000343">
    <property type="protein sequence ID" value="OWA53751.1"/>
    <property type="molecule type" value="Genomic_DNA"/>
</dbReference>
<keyword evidence="6" id="KW-0406">Ion transport</keyword>
<keyword evidence="11" id="KW-1185">Reference proteome</keyword>
<comment type="similarity">
    <text evidence="2">Belongs to the ATPase F chain family.</text>
</comment>
<evidence type="ECO:0000313" key="10">
    <source>
        <dbReference type="EMBL" id="OWA53751.1"/>
    </source>
</evidence>
<dbReference type="AlphaFoldDB" id="A0A9X6RNK6"/>
<keyword evidence="9" id="KW-0066">ATP synthesis</keyword>
<keyword evidence="7" id="KW-0496">Mitochondrion</keyword>
<keyword evidence="8" id="KW-0472">Membrane</keyword>
<evidence type="ECO:0000256" key="4">
    <source>
        <dbReference type="ARBA" id="ARBA00022547"/>
    </source>
</evidence>
<dbReference type="Proteomes" id="UP000192578">
    <property type="component" value="Unassembled WGS sequence"/>
</dbReference>
<evidence type="ECO:0000256" key="2">
    <source>
        <dbReference type="ARBA" id="ARBA00005895"/>
    </source>
</evidence>
<sequence>MKFTYFGIGAYPVEYNRRIHGPYDQARFYGKPDTPFGQVKIWELPAWLSRSLNPVAMSRAVSRVRVRVRIDSMLHCTYRNPGRRITSPLIRKCNSVFRRFLRIRGCTWALNDAFIVLSEWKSVENNCNHCLLSTYRHQMAHFMHTSPRRTLETIRDSVAIFFTEVHNLCIDDKYQAKNYAGESSFDSLQKTFHLFQHCVRQIHVGDQSVPMVFDAASFLVQMDFSGYLVPISKVHEKSKHIL</sequence>
<dbReference type="Pfam" id="PF10206">
    <property type="entry name" value="WRW"/>
    <property type="match status" value="1"/>
</dbReference>
<comment type="caution">
    <text evidence="10">The sequence shown here is derived from an EMBL/GenBank/DDBJ whole genome shotgun (WGS) entry which is preliminary data.</text>
</comment>
<dbReference type="OrthoDB" id="8921675at2759"/>
<evidence type="ECO:0000256" key="9">
    <source>
        <dbReference type="ARBA" id="ARBA00023310"/>
    </source>
</evidence>
<evidence type="ECO:0000256" key="5">
    <source>
        <dbReference type="ARBA" id="ARBA00022781"/>
    </source>
</evidence>
<evidence type="ECO:0000256" key="3">
    <source>
        <dbReference type="ARBA" id="ARBA00022448"/>
    </source>
</evidence>